<dbReference type="EMBL" id="MHLO01000002">
    <property type="protein sequence ID" value="OGZ13578.1"/>
    <property type="molecule type" value="Genomic_DNA"/>
</dbReference>
<organism evidence="2 3">
    <name type="scientific">Candidatus Lloydbacteria bacterium RIFCSPHIGHO2_02_FULL_54_17</name>
    <dbReference type="NCBI Taxonomy" id="1798664"/>
    <lineage>
        <taxon>Bacteria</taxon>
        <taxon>Candidatus Lloydiibacteriota</taxon>
    </lineage>
</organism>
<protein>
    <submittedName>
        <fullName evidence="2">Uncharacterized protein</fullName>
    </submittedName>
</protein>
<sequence>MVCGGLILAVSIAGILGLEITHSVHMTVFTLLVFAMGMLVGWICTKTPNAEHGLPEKPQDSSGSRP</sequence>
<evidence type="ECO:0000313" key="3">
    <source>
        <dbReference type="Proteomes" id="UP000178636"/>
    </source>
</evidence>
<keyword evidence="1" id="KW-0472">Membrane</keyword>
<comment type="caution">
    <text evidence="2">The sequence shown here is derived from an EMBL/GenBank/DDBJ whole genome shotgun (WGS) entry which is preliminary data.</text>
</comment>
<gene>
    <name evidence="2" type="ORF">A3C93_04905</name>
</gene>
<feature type="transmembrane region" description="Helical" evidence="1">
    <location>
        <begin position="27"/>
        <end position="45"/>
    </location>
</feature>
<accession>A0A1G2DL95</accession>
<keyword evidence="1" id="KW-1133">Transmembrane helix</keyword>
<name>A0A1G2DL95_9BACT</name>
<reference evidence="2 3" key="1">
    <citation type="journal article" date="2016" name="Nat. Commun.">
        <title>Thousands of microbial genomes shed light on interconnected biogeochemical processes in an aquifer system.</title>
        <authorList>
            <person name="Anantharaman K."/>
            <person name="Brown C.T."/>
            <person name="Hug L.A."/>
            <person name="Sharon I."/>
            <person name="Castelle C.J."/>
            <person name="Probst A.J."/>
            <person name="Thomas B.C."/>
            <person name="Singh A."/>
            <person name="Wilkins M.J."/>
            <person name="Karaoz U."/>
            <person name="Brodie E.L."/>
            <person name="Williams K.H."/>
            <person name="Hubbard S.S."/>
            <person name="Banfield J.F."/>
        </authorList>
    </citation>
    <scope>NUCLEOTIDE SEQUENCE [LARGE SCALE GENOMIC DNA]</scope>
</reference>
<dbReference type="Proteomes" id="UP000178636">
    <property type="component" value="Unassembled WGS sequence"/>
</dbReference>
<keyword evidence="1" id="KW-0812">Transmembrane</keyword>
<evidence type="ECO:0000256" key="1">
    <source>
        <dbReference type="SAM" id="Phobius"/>
    </source>
</evidence>
<evidence type="ECO:0000313" key="2">
    <source>
        <dbReference type="EMBL" id="OGZ13578.1"/>
    </source>
</evidence>
<proteinExistence type="predicted"/>
<dbReference type="AlphaFoldDB" id="A0A1G2DL95"/>